<evidence type="ECO:0000313" key="1">
    <source>
        <dbReference type="EMBL" id="MPM95869.1"/>
    </source>
</evidence>
<dbReference type="EMBL" id="VSSQ01042308">
    <property type="protein sequence ID" value="MPM95869.1"/>
    <property type="molecule type" value="Genomic_DNA"/>
</dbReference>
<protein>
    <submittedName>
        <fullName evidence="1">Uncharacterized protein</fullName>
    </submittedName>
</protein>
<dbReference type="AlphaFoldDB" id="A0A645E2V8"/>
<accession>A0A645E2V8</accession>
<name>A0A645E2V8_9ZZZZ</name>
<reference evidence="1" key="1">
    <citation type="submission" date="2019-08" db="EMBL/GenBank/DDBJ databases">
        <authorList>
            <person name="Kucharzyk K."/>
            <person name="Murdoch R.W."/>
            <person name="Higgins S."/>
            <person name="Loffler F."/>
        </authorList>
    </citation>
    <scope>NUCLEOTIDE SEQUENCE</scope>
</reference>
<sequence length="173" mass="19172">MFVIMNVAGENHRHAVFLEQRLIGLPHRHHALALAGVGGVRRVVAHRGGIDRMVENHENMLDAGQRMRPFQFILQPFVRRVAPPPGADFHGDETAVAVAKRIIGPVIHPGRYIFAILRDIGILEARGRRRGVFPENLEIARIGFRTVNLGIDLGQLPRQIVAVGQNAQSVMIA</sequence>
<organism evidence="1">
    <name type="scientific">bioreactor metagenome</name>
    <dbReference type="NCBI Taxonomy" id="1076179"/>
    <lineage>
        <taxon>unclassified sequences</taxon>
        <taxon>metagenomes</taxon>
        <taxon>ecological metagenomes</taxon>
    </lineage>
</organism>
<proteinExistence type="predicted"/>
<gene>
    <name evidence="1" type="ORF">SDC9_143025</name>
</gene>
<comment type="caution">
    <text evidence="1">The sequence shown here is derived from an EMBL/GenBank/DDBJ whole genome shotgun (WGS) entry which is preliminary data.</text>
</comment>